<dbReference type="EMBL" id="BPLR01021389">
    <property type="protein sequence ID" value="GIX89063.1"/>
    <property type="molecule type" value="Genomic_DNA"/>
</dbReference>
<comment type="caution">
    <text evidence="1">The sequence shown here is derived from an EMBL/GenBank/DDBJ whole genome shotgun (WGS) entry which is preliminary data.</text>
</comment>
<evidence type="ECO:0008006" key="3">
    <source>
        <dbReference type="Google" id="ProtNLM"/>
    </source>
</evidence>
<dbReference type="AlphaFoldDB" id="A0AAV4NXI3"/>
<reference evidence="1 2" key="1">
    <citation type="submission" date="2021-06" db="EMBL/GenBank/DDBJ databases">
        <title>Caerostris extrusa draft genome.</title>
        <authorList>
            <person name="Kono N."/>
            <person name="Arakawa K."/>
        </authorList>
    </citation>
    <scope>NUCLEOTIDE SEQUENCE [LARGE SCALE GENOMIC DNA]</scope>
</reference>
<organism evidence="1 2">
    <name type="scientific">Caerostris extrusa</name>
    <name type="common">Bark spider</name>
    <name type="synonym">Caerostris bankana</name>
    <dbReference type="NCBI Taxonomy" id="172846"/>
    <lineage>
        <taxon>Eukaryota</taxon>
        <taxon>Metazoa</taxon>
        <taxon>Ecdysozoa</taxon>
        <taxon>Arthropoda</taxon>
        <taxon>Chelicerata</taxon>
        <taxon>Arachnida</taxon>
        <taxon>Araneae</taxon>
        <taxon>Araneomorphae</taxon>
        <taxon>Entelegynae</taxon>
        <taxon>Araneoidea</taxon>
        <taxon>Araneidae</taxon>
        <taxon>Caerostris</taxon>
    </lineage>
</organism>
<proteinExistence type="predicted"/>
<gene>
    <name evidence="1" type="ORF">CEXT_669991</name>
</gene>
<protein>
    <recommendedName>
        <fullName evidence="3">TIR domain-containing protein</fullName>
    </recommendedName>
</protein>
<dbReference type="Proteomes" id="UP001054945">
    <property type="component" value="Unassembled WGS sequence"/>
</dbReference>
<keyword evidence="2" id="KW-1185">Reference proteome</keyword>
<accession>A0AAV4NXI3</accession>
<name>A0AAV4NXI3_CAEEX</name>
<evidence type="ECO:0000313" key="2">
    <source>
        <dbReference type="Proteomes" id="UP001054945"/>
    </source>
</evidence>
<sequence length="75" mass="8493">MTNSKSSASGSLLITSSKFEKLFILFHAQWSSDARLIREWKCALEKNLHLNRRQVFLPVIGIESPGLTGTYAQRL</sequence>
<evidence type="ECO:0000313" key="1">
    <source>
        <dbReference type="EMBL" id="GIX89063.1"/>
    </source>
</evidence>